<evidence type="ECO:0000313" key="3">
    <source>
        <dbReference type="Proteomes" id="UP001160148"/>
    </source>
</evidence>
<dbReference type="SMART" id="SM00731">
    <property type="entry name" value="SprT"/>
    <property type="match status" value="1"/>
</dbReference>
<comment type="caution">
    <text evidence="2">The sequence shown here is derived from an EMBL/GenBank/DDBJ whole genome shotgun (WGS) entry which is preliminary data.</text>
</comment>
<dbReference type="PANTHER" id="PTHR23099">
    <property type="entry name" value="TRANSCRIPTIONAL REGULATOR"/>
    <property type="match status" value="1"/>
</dbReference>
<dbReference type="PANTHER" id="PTHR23099:SF0">
    <property type="entry name" value="GERM CELL NUCLEAR ACIDIC PROTEIN"/>
    <property type="match status" value="1"/>
</dbReference>
<sequence>MVKINKNLGCERVFSFELSSKIVDTAERLRDILIHELCHAACWIFNGISKGHGRPWKSWANKVMQKFPELPIIKRCHSYVIQTKFTYKCVKCGYR</sequence>
<dbReference type="AlphaFoldDB" id="A0AAV0VZQ0"/>
<proteinExistence type="predicted"/>
<name>A0AAV0VZQ0_9HEMI</name>
<gene>
    <name evidence="2" type="ORF">MEUPH1_LOCUS6262</name>
</gene>
<evidence type="ECO:0000259" key="1">
    <source>
        <dbReference type="SMART" id="SM00731"/>
    </source>
</evidence>
<dbReference type="Pfam" id="PF10263">
    <property type="entry name" value="SprT-like"/>
    <property type="match status" value="1"/>
</dbReference>
<keyword evidence="3" id="KW-1185">Reference proteome</keyword>
<evidence type="ECO:0000313" key="2">
    <source>
        <dbReference type="EMBL" id="CAI6349734.1"/>
    </source>
</evidence>
<dbReference type="GO" id="GO:0005634">
    <property type="term" value="C:nucleus"/>
    <property type="evidence" value="ECO:0007669"/>
    <property type="project" value="TreeGrafter"/>
</dbReference>
<reference evidence="2 3" key="1">
    <citation type="submission" date="2023-01" db="EMBL/GenBank/DDBJ databases">
        <authorList>
            <person name="Whitehead M."/>
        </authorList>
    </citation>
    <scope>NUCLEOTIDE SEQUENCE [LARGE SCALE GENOMIC DNA]</scope>
</reference>
<dbReference type="GO" id="GO:0006974">
    <property type="term" value="P:DNA damage response"/>
    <property type="evidence" value="ECO:0007669"/>
    <property type="project" value="UniProtKB-ARBA"/>
</dbReference>
<dbReference type="EMBL" id="CARXXK010000001">
    <property type="protein sequence ID" value="CAI6349734.1"/>
    <property type="molecule type" value="Genomic_DNA"/>
</dbReference>
<accession>A0AAV0VZQ0</accession>
<organism evidence="2 3">
    <name type="scientific">Macrosiphum euphorbiae</name>
    <name type="common">potato aphid</name>
    <dbReference type="NCBI Taxonomy" id="13131"/>
    <lineage>
        <taxon>Eukaryota</taxon>
        <taxon>Metazoa</taxon>
        <taxon>Ecdysozoa</taxon>
        <taxon>Arthropoda</taxon>
        <taxon>Hexapoda</taxon>
        <taxon>Insecta</taxon>
        <taxon>Pterygota</taxon>
        <taxon>Neoptera</taxon>
        <taxon>Paraneoptera</taxon>
        <taxon>Hemiptera</taxon>
        <taxon>Sternorrhyncha</taxon>
        <taxon>Aphidomorpha</taxon>
        <taxon>Aphidoidea</taxon>
        <taxon>Aphididae</taxon>
        <taxon>Macrosiphini</taxon>
        <taxon>Macrosiphum</taxon>
    </lineage>
</organism>
<dbReference type="InterPro" id="IPR006640">
    <property type="entry name" value="SprT-like_domain"/>
</dbReference>
<dbReference type="Proteomes" id="UP001160148">
    <property type="component" value="Unassembled WGS sequence"/>
</dbReference>
<protein>
    <recommendedName>
        <fullName evidence="1">SprT-like domain-containing protein</fullName>
    </recommendedName>
</protein>
<feature type="domain" description="SprT-like" evidence="1">
    <location>
        <begin position="1"/>
        <end position="92"/>
    </location>
</feature>